<dbReference type="AlphaFoldDB" id="A0A6I3QFT5"/>
<evidence type="ECO:0000313" key="2">
    <source>
        <dbReference type="EMBL" id="MTS51967.1"/>
    </source>
</evidence>
<evidence type="ECO:0000313" key="3">
    <source>
        <dbReference type="Proteomes" id="UP000449193"/>
    </source>
</evidence>
<reference evidence="3 4" key="1">
    <citation type="journal article" date="2019" name="Nat. Med.">
        <title>A library of human gut bacterial isolates paired with longitudinal multiomics data enables mechanistic microbiome research.</title>
        <authorList>
            <person name="Poyet M."/>
            <person name="Groussin M."/>
            <person name="Gibbons S.M."/>
            <person name="Avila-Pacheco J."/>
            <person name="Jiang X."/>
            <person name="Kearney S.M."/>
            <person name="Perrotta A.R."/>
            <person name="Berdy B."/>
            <person name="Zhao S."/>
            <person name="Lieberman T.D."/>
            <person name="Swanson P.K."/>
            <person name="Smith M."/>
            <person name="Roesemann S."/>
            <person name="Alexander J.E."/>
            <person name="Rich S.A."/>
            <person name="Livny J."/>
            <person name="Vlamakis H."/>
            <person name="Clish C."/>
            <person name="Bullock K."/>
            <person name="Deik A."/>
            <person name="Scott J."/>
            <person name="Pierce K.A."/>
            <person name="Xavier R.J."/>
            <person name="Alm E.J."/>
        </authorList>
    </citation>
    <scope>NUCLEOTIDE SEQUENCE [LARGE SCALE GENOMIC DNA]</scope>
    <source>
        <strain evidence="1 4">BIOML-A4</strain>
        <strain evidence="2 3">BIOML-A7</strain>
    </source>
</reference>
<dbReference type="GeneID" id="42858922"/>
<dbReference type="EMBL" id="WMZR01000013">
    <property type="protein sequence ID" value="MTS51967.1"/>
    <property type="molecule type" value="Genomic_DNA"/>
</dbReference>
<evidence type="ECO:0000313" key="4">
    <source>
        <dbReference type="Proteomes" id="UP000472755"/>
    </source>
</evidence>
<evidence type="ECO:0000313" key="1">
    <source>
        <dbReference type="EMBL" id="MTS27604.1"/>
    </source>
</evidence>
<dbReference type="Proteomes" id="UP000472755">
    <property type="component" value="Unassembled WGS sequence"/>
</dbReference>
<accession>A0A6I3QFT5</accession>
<sequence>MQNLEDYTPEMLVFYQNLPAPVQNAVRHADVELEDLDSLAVFAENLAKLYDGGRRTEG</sequence>
<gene>
    <name evidence="2" type="ORF">GMD52_10480</name>
    <name evidence="1" type="ORF">GMD59_09925</name>
</gene>
<comment type="caution">
    <text evidence="2">The sequence shown here is derived from an EMBL/GenBank/DDBJ whole genome shotgun (WGS) entry which is preliminary data.</text>
</comment>
<proteinExistence type="predicted"/>
<organism evidence="2 3">
    <name type="scientific">Ruthenibacterium lactatiformans</name>
    <dbReference type="NCBI Taxonomy" id="1550024"/>
    <lineage>
        <taxon>Bacteria</taxon>
        <taxon>Bacillati</taxon>
        <taxon>Bacillota</taxon>
        <taxon>Clostridia</taxon>
        <taxon>Eubacteriales</taxon>
        <taxon>Oscillospiraceae</taxon>
        <taxon>Ruthenibacterium</taxon>
    </lineage>
</organism>
<dbReference type="EMBL" id="WMZU01000014">
    <property type="protein sequence ID" value="MTS27604.1"/>
    <property type="molecule type" value="Genomic_DNA"/>
</dbReference>
<dbReference type="RefSeq" id="WP_009323599.1">
    <property type="nucleotide sequence ID" value="NZ_CAOJUJ010000058.1"/>
</dbReference>
<name>A0A6I3QFT5_9FIRM</name>
<dbReference type="Proteomes" id="UP000449193">
    <property type="component" value="Unassembled WGS sequence"/>
</dbReference>
<protein>
    <submittedName>
        <fullName evidence="2">Uncharacterized protein</fullName>
    </submittedName>
</protein>